<dbReference type="Gene3D" id="3.90.10.10">
    <property type="entry name" value="Cytochrome C3"/>
    <property type="match status" value="1"/>
</dbReference>
<dbReference type="EMBL" id="DQZR01000073">
    <property type="protein sequence ID" value="HDM35982.1"/>
    <property type="molecule type" value="Genomic_DNA"/>
</dbReference>
<dbReference type="AlphaFoldDB" id="A0A7C1B9N0"/>
<gene>
    <name evidence="1" type="ORF">ENG09_01825</name>
</gene>
<dbReference type="SUPFAM" id="SSF48695">
    <property type="entry name" value="Multiheme cytochromes"/>
    <property type="match status" value="1"/>
</dbReference>
<proteinExistence type="predicted"/>
<reference evidence="1" key="1">
    <citation type="journal article" date="2020" name="mSystems">
        <title>Genome- and Community-Level Interaction Insights into Carbon Utilization and Element Cycling Functions of Hydrothermarchaeota in Hydrothermal Sediment.</title>
        <authorList>
            <person name="Zhou Z."/>
            <person name="Liu Y."/>
            <person name="Xu W."/>
            <person name="Pan J."/>
            <person name="Luo Z.H."/>
            <person name="Li M."/>
        </authorList>
    </citation>
    <scope>NUCLEOTIDE SEQUENCE [LARGE SCALE GENOMIC DNA]</scope>
    <source>
        <strain evidence="1">HyVt-185</strain>
    </source>
</reference>
<comment type="caution">
    <text evidence="1">The sequence shown here is derived from an EMBL/GenBank/DDBJ whole genome shotgun (WGS) entry which is preliminary data.</text>
</comment>
<sequence>MIEMRTQTIVFLIIVLVSVPSIFLLNEASGKDVYPPGITTLLGESHPTQACDYCHSVLIPSRSERDQILGSCICHKEQYSPNGKVDMDLVSKGHDGKTCARCHTGMKLEDLDEDTYHLLHENVECRRCHEKRGVGFAIPEMKCDRCHTGGPHVIHGDKTAILCSACHGAYGEQFESGSRSAAVMPLTNATGKVAPGQHLTILKIIESLIGRYLSL</sequence>
<name>A0A7C1B9N0_9EURY</name>
<dbReference type="InterPro" id="IPR036280">
    <property type="entry name" value="Multihaem_cyt_sf"/>
</dbReference>
<accession>A0A7C1B9N0</accession>
<dbReference type="Proteomes" id="UP000885863">
    <property type="component" value="Unassembled WGS sequence"/>
</dbReference>
<protein>
    <submittedName>
        <fullName evidence="1">Uncharacterized protein</fullName>
    </submittedName>
</protein>
<organism evidence="1">
    <name type="scientific">Candidatus Syntropharchaeum butanivorans</name>
    <dbReference type="NCBI Taxonomy" id="1839936"/>
    <lineage>
        <taxon>Archaea</taxon>
        <taxon>Methanobacteriati</taxon>
        <taxon>Methanobacteriota</taxon>
        <taxon>Stenosarchaea group</taxon>
        <taxon>Methanomicrobia</taxon>
        <taxon>Methanosarcinales</taxon>
        <taxon>ANME-2 cluster</taxon>
        <taxon>Candidatus Syntropharchaeum</taxon>
    </lineage>
</organism>
<evidence type="ECO:0000313" key="1">
    <source>
        <dbReference type="EMBL" id="HDM35982.1"/>
    </source>
</evidence>